<dbReference type="WBParaSite" id="GPLIN_000741100">
    <property type="protein sequence ID" value="GPLIN_000741100"/>
    <property type="gene ID" value="GPLIN_000741100"/>
</dbReference>
<accession>A0A183C3G7</accession>
<name>A0A183C3G7_GLOPA</name>
<keyword evidence="1" id="KW-0472">Membrane</keyword>
<reference evidence="2" key="2">
    <citation type="submission" date="2014-05" db="EMBL/GenBank/DDBJ databases">
        <title>The genome and life-stage specific transcriptomes of Globodera pallida elucidate key aspects of plant parasitism by a cyst nematode.</title>
        <authorList>
            <person name="Cotton J.A."/>
            <person name="Lilley C.J."/>
            <person name="Jones L.M."/>
            <person name="Kikuchi T."/>
            <person name="Reid A.J."/>
            <person name="Thorpe P."/>
            <person name="Tsai I.J."/>
            <person name="Beasley H."/>
            <person name="Blok V."/>
            <person name="Cock P.J.A."/>
            <person name="Van den Akker S.E."/>
            <person name="Holroyd N."/>
            <person name="Hunt M."/>
            <person name="Mantelin S."/>
            <person name="Naghra H."/>
            <person name="Pain A."/>
            <person name="Palomares-Rius J.E."/>
            <person name="Zarowiecki M."/>
            <person name="Berriman M."/>
            <person name="Jones J.T."/>
            <person name="Urwin P.E."/>
        </authorList>
    </citation>
    <scope>NUCLEOTIDE SEQUENCE [LARGE SCALE GENOMIC DNA]</scope>
    <source>
        <strain evidence="2">Lindley</strain>
    </source>
</reference>
<evidence type="ECO:0000256" key="1">
    <source>
        <dbReference type="SAM" id="Phobius"/>
    </source>
</evidence>
<keyword evidence="1" id="KW-1133">Transmembrane helix</keyword>
<reference evidence="2" key="1">
    <citation type="submission" date="2013-12" db="EMBL/GenBank/DDBJ databases">
        <authorList>
            <person name="Aslett M."/>
        </authorList>
    </citation>
    <scope>NUCLEOTIDE SEQUENCE [LARGE SCALE GENOMIC DNA]</scope>
    <source>
        <strain evidence="2">Lindley</strain>
    </source>
</reference>
<feature type="transmembrane region" description="Helical" evidence="1">
    <location>
        <begin position="66"/>
        <end position="85"/>
    </location>
</feature>
<keyword evidence="1" id="KW-0812">Transmembrane</keyword>
<evidence type="ECO:0000313" key="3">
    <source>
        <dbReference type="WBParaSite" id="GPLIN_000741100"/>
    </source>
</evidence>
<dbReference type="AlphaFoldDB" id="A0A183C3G7"/>
<protein>
    <submittedName>
        <fullName evidence="3">SECA_MOTOR_DEAD domain-containing protein</fullName>
    </submittedName>
</protein>
<dbReference type="Proteomes" id="UP000050741">
    <property type="component" value="Unassembled WGS sequence"/>
</dbReference>
<organism evidence="2 3">
    <name type="scientific">Globodera pallida</name>
    <name type="common">Potato cyst nematode worm</name>
    <name type="synonym">Heterodera pallida</name>
    <dbReference type="NCBI Taxonomy" id="36090"/>
    <lineage>
        <taxon>Eukaryota</taxon>
        <taxon>Metazoa</taxon>
        <taxon>Ecdysozoa</taxon>
        <taxon>Nematoda</taxon>
        <taxon>Chromadorea</taxon>
        <taxon>Rhabditida</taxon>
        <taxon>Tylenchina</taxon>
        <taxon>Tylenchomorpha</taxon>
        <taxon>Tylenchoidea</taxon>
        <taxon>Heteroderidae</taxon>
        <taxon>Heteroderinae</taxon>
        <taxon>Globodera</taxon>
    </lineage>
</organism>
<keyword evidence="2" id="KW-1185">Reference proteome</keyword>
<proteinExistence type="predicted"/>
<evidence type="ECO:0000313" key="2">
    <source>
        <dbReference type="Proteomes" id="UP000050741"/>
    </source>
</evidence>
<reference evidence="3" key="3">
    <citation type="submission" date="2016-06" db="UniProtKB">
        <authorList>
            <consortium name="WormBaseParasite"/>
        </authorList>
    </citation>
    <scope>IDENTIFICATION</scope>
</reference>
<sequence length="98" mass="10969">MNMRNKPGGEDIICDCKFGAIGEELANEQFLLPELPTGRVKCMFGSFTEKGYGRTRVQEFKKEFQFCYMATCASAALAVMVDYVGHHGKLGFFDKVVL</sequence>